<dbReference type="AlphaFoldDB" id="A0A1X7U0Y6"/>
<dbReference type="CDD" id="cd09917">
    <property type="entry name" value="F-box_SF"/>
    <property type="match status" value="1"/>
</dbReference>
<dbReference type="Gene3D" id="2.130.10.10">
    <property type="entry name" value="YVTN repeat-like/Quinoprotein amine dehydrogenase"/>
    <property type="match status" value="1"/>
</dbReference>
<dbReference type="InterPro" id="IPR001810">
    <property type="entry name" value="F-box_dom"/>
</dbReference>
<dbReference type="EnsemblMetazoa" id="Aqu2.1.21403_001">
    <property type="protein sequence ID" value="Aqu2.1.21403_001"/>
    <property type="gene ID" value="Aqu2.1.21403"/>
</dbReference>
<name>A0A1X7U0Y6_AMPQE</name>
<feature type="domain" description="F-box" evidence="1">
    <location>
        <begin position="20"/>
        <end position="48"/>
    </location>
</feature>
<reference evidence="2" key="1">
    <citation type="submission" date="2017-05" db="UniProtKB">
        <authorList>
            <consortium name="EnsemblMetazoa"/>
        </authorList>
    </citation>
    <scope>IDENTIFICATION</scope>
</reference>
<organism evidence="2">
    <name type="scientific">Amphimedon queenslandica</name>
    <name type="common">Sponge</name>
    <dbReference type="NCBI Taxonomy" id="400682"/>
    <lineage>
        <taxon>Eukaryota</taxon>
        <taxon>Metazoa</taxon>
        <taxon>Porifera</taxon>
        <taxon>Demospongiae</taxon>
        <taxon>Heteroscleromorpha</taxon>
        <taxon>Haplosclerida</taxon>
        <taxon>Niphatidae</taxon>
        <taxon>Amphimedon</taxon>
    </lineage>
</organism>
<protein>
    <recommendedName>
        <fullName evidence="1">F-box domain-containing protein</fullName>
    </recommendedName>
</protein>
<evidence type="ECO:0000313" key="2">
    <source>
        <dbReference type="EnsemblMetazoa" id="Aqu2.1.21403_001"/>
    </source>
</evidence>
<dbReference type="InterPro" id="IPR036047">
    <property type="entry name" value="F-box-like_dom_sf"/>
</dbReference>
<dbReference type="InParanoid" id="A0A1X7U0Y6"/>
<dbReference type="InterPro" id="IPR015943">
    <property type="entry name" value="WD40/YVTN_repeat-like_dom_sf"/>
</dbReference>
<dbReference type="OrthoDB" id="63265at2759"/>
<dbReference type="eggNOG" id="ENOG502R86T">
    <property type="taxonomic scope" value="Eukaryota"/>
</dbReference>
<dbReference type="InterPro" id="IPR011047">
    <property type="entry name" value="Quinoprotein_ADH-like_sf"/>
</dbReference>
<sequence>MEFSSQETEVASAAPSGLTLDQLPYLCLVNICNFLPAEDTARLSCVCKVLIPEDRDDFINIWDINKLDEILITLSFPSLSMPKLTLSNGQYMAVNSDNSNDVLVWCLTDLMKTKSPDPHVTIHRQSTGPLVWFNTDTLMTAASTGFIPMLPGWVPGFRRMNYQSLTGEIELWNVGKHYKDSKKPTSNVYKVSHMYMPNSSMKLSSSVAGPVTQLVLMNGRILTTSGTTLSVVDASNGDTVESFTDHKDTITDIYADSYRVLTCSKDYSIRVYRWSNNTLLSLYQLLGGSIAHKTHDGFHKVLCSSGTCIGVAGINNIILGKRINTIGVASDCSSGLVSGLVNPPVEVVLKVADNFIILSRQTISLWGKTWPELLQNNWEWRRILLTSNFN</sequence>
<dbReference type="SUPFAM" id="SSF50998">
    <property type="entry name" value="Quinoprotein alcohol dehydrogenase-like"/>
    <property type="match status" value="1"/>
</dbReference>
<dbReference type="Pfam" id="PF00646">
    <property type="entry name" value="F-box"/>
    <property type="match status" value="1"/>
</dbReference>
<proteinExistence type="predicted"/>
<evidence type="ECO:0000259" key="1">
    <source>
        <dbReference type="Pfam" id="PF00646"/>
    </source>
</evidence>
<dbReference type="SUPFAM" id="SSF81383">
    <property type="entry name" value="F-box domain"/>
    <property type="match status" value="1"/>
</dbReference>
<accession>A0A1X7U0Y6</accession>